<dbReference type="PROSITE" id="PS00787">
    <property type="entry name" value="CHORISMATE_SYNTHASE_1"/>
    <property type="match status" value="1"/>
</dbReference>
<dbReference type="Proteomes" id="UP001221413">
    <property type="component" value="Unassembled WGS sequence"/>
</dbReference>
<evidence type="ECO:0000256" key="2">
    <source>
        <dbReference type="ARBA" id="ARBA00008014"/>
    </source>
</evidence>
<evidence type="ECO:0000256" key="3">
    <source>
        <dbReference type="ARBA" id="ARBA00011881"/>
    </source>
</evidence>
<dbReference type="GO" id="GO:0009073">
    <property type="term" value="P:aromatic amino acid family biosynthetic process"/>
    <property type="evidence" value="ECO:0007669"/>
    <property type="project" value="UniProtKB-KW"/>
</dbReference>
<dbReference type="PANTHER" id="PTHR21085:SF0">
    <property type="entry name" value="CHORISMATE SYNTHASE"/>
    <property type="match status" value="1"/>
</dbReference>
<keyword evidence="11" id="KW-1185">Reference proteome</keyword>
<dbReference type="Gene3D" id="3.60.150.10">
    <property type="entry name" value="Chorismate synthase AroC"/>
    <property type="match status" value="1"/>
</dbReference>
<evidence type="ECO:0000256" key="5">
    <source>
        <dbReference type="ARBA" id="ARBA00022605"/>
    </source>
</evidence>
<organism evidence="10 11">
    <name type="scientific">Drechslerella dactyloides</name>
    <name type="common">Nematode-trapping fungus</name>
    <name type="synonym">Arthrobotrys dactyloides</name>
    <dbReference type="NCBI Taxonomy" id="74499"/>
    <lineage>
        <taxon>Eukaryota</taxon>
        <taxon>Fungi</taxon>
        <taxon>Dikarya</taxon>
        <taxon>Ascomycota</taxon>
        <taxon>Pezizomycotina</taxon>
        <taxon>Orbiliomycetes</taxon>
        <taxon>Orbiliales</taxon>
        <taxon>Orbiliaceae</taxon>
        <taxon>Drechslerella</taxon>
    </lineage>
</organism>
<evidence type="ECO:0000256" key="9">
    <source>
        <dbReference type="SAM" id="MobiDB-lite"/>
    </source>
</evidence>
<proteinExistence type="inferred from homology"/>
<evidence type="ECO:0000256" key="8">
    <source>
        <dbReference type="RuleBase" id="RU000605"/>
    </source>
</evidence>
<dbReference type="GO" id="GO:0008652">
    <property type="term" value="P:amino acid biosynthetic process"/>
    <property type="evidence" value="ECO:0007669"/>
    <property type="project" value="UniProtKB-KW"/>
</dbReference>
<dbReference type="FunFam" id="3.60.150.10:FF:000004">
    <property type="entry name" value="Chorismate synthase"/>
    <property type="match status" value="1"/>
</dbReference>
<sequence>MSTFGTLFRVTTYGESHCKSVGCIVDGCPPGMELTEADIQPQMTRRRPGQSALSTPRDEKDLVQIQSGTEYGVTLGTPIGMMVKNEDQRPKDYSEMDIYPRPSHADWTYLQKYGVKARSGGGRSSARETIGRVAAGAIAEKYLRLSHNIEIVAFVSSVGPIHLFDPESTPSSDPAFHKLLSTITREHVDSFLPVRCPDTVIAGKMGDLIAEYRDKKDSIGGSVTCVIRNVPTGLGEPCFDKIEAKLAHAMLSIPATKGFEVGSGFKGTEIPGSQHNDMFVPHPTRPLSLATATNYSGGIQGGITNGENIYFKVAFKSPATISLAQQTASYSGESGTLEAKGRHDPSVVPRAIPIVEAMAALVVMDMVLMQQSRDASREMLGRAARVIPEMDKEEEQAALAGVEAVVETLAVANGPV</sequence>
<name>A0AAD6NF80_DREDA</name>
<dbReference type="AlphaFoldDB" id="A0AAD6NF80"/>
<keyword evidence="5 8" id="KW-0028">Amino-acid biosynthesis</keyword>
<dbReference type="InterPro" id="IPR020541">
    <property type="entry name" value="Chorismate_synthase_CS"/>
</dbReference>
<dbReference type="GO" id="GO:0009423">
    <property type="term" value="P:chorismate biosynthetic process"/>
    <property type="evidence" value="ECO:0007669"/>
    <property type="project" value="TreeGrafter"/>
</dbReference>
<evidence type="ECO:0000313" key="10">
    <source>
        <dbReference type="EMBL" id="KAJ6257216.1"/>
    </source>
</evidence>
<dbReference type="EMBL" id="JAQGDS010000011">
    <property type="protein sequence ID" value="KAJ6257216.1"/>
    <property type="molecule type" value="Genomic_DNA"/>
</dbReference>
<dbReference type="GO" id="GO:0010181">
    <property type="term" value="F:FMN binding"/>
    <property type="evidence" value="ECO:0007669"/>
    <property type="project" value="TreeGrafter"/>
</dbReference>
<evidence type="ECO:0000256" key="4">
    <source>
        <dbReference type="ARBA" id="ARBA00013036"/>
    </source>
</evidence>
<comment type="subunit">
    <text evidence="3">Homotetramer.</text>
</comment>
<comment type="pathway">
    <text evidence="1 8">Metabolic intermediate biosynthesis; chorismate biosynthesis; chorismate from D-erythrose 4-phosphate and phosphoenolpyruvate: step 7/7.</text>
</comment>
<dbReference type="InterPro" id="IPR035904">
    <property type="entry name" value="Chorismate_synth_AroC_sf"/>
</dbReference>
<dbReference type="CDD" id="cd07304">
    <property type="entry name" value="Chorismate_synthase"/>
    <property type="match status" value="1"/>
</dbReference>
<dbReference type="PROSITE" id="PS00789">
    <property type="entry name" value="CHORISMATE_SYNTHASE_3"/>
    <property type="match status" value="1"/>
</dbReference>
<dbReference type="PROSITE" id="PS00788">
    <property type="entry name" value="CHORISMATE_SYNTHASE_2"/>
    <property type="match status" value="1"/>
</dbReference>
<keyword evidence="7 8" id="KW-0456">Lyase</keyword>
<dbReference type="GO" id="GO:0005829">
    <property type="term" value="C:cytosol"/>
    <property type="evidence" value="ECO:0007669"/>
    <property type="project" value="TreeGrafter"/>
</dbReference>
<dbReference type="GO" id="GO:0004107">
    <property type="term" value="F:chorismate synthase activity"/>
    <property type="evidence" value="ECO:0007669"/>
    <property type="project" value="UniProtKB-EC"/>
</dbReference>
<comment type="similarity">
    <text evidence="2 8">Belongs to the chorismate synthase family.</text>
</comment>
<reference evidence="10" key="1">
    <citation type="submission" date="2023-01" db="EMBL/GenBank/DDBJ databases">
        <title>The chitinases involved in constricting ring structure development in the nematode-trapping fungus Drechslerella dactyloides.</title>
        <authorList>
            <person name="Wang R."/>
            <person name="Zhang L."/>
            <person name="Tang P."/>
            <person name="Li S."/>
            <person name="Liang L."/>
        </authorList>
    </citation>
    <scope>NUCLEOTIDE SEQUENCE</scope>
    <source>
        <strain evidence="10">YMF1.00031</strain>
    </source>
</reference>
<protein>
    <recommendedName>
        <fullName evidence="4 8">Chorismate synthase</fullName>
        <ecNumber evidence="4 8">4.2.3.5</ecNumber>
    </recommendedName>
</protein>
<dbReference type="HAMAP" id="MF_00300">
    <property type="entry name" value="Chorismate_synth"/>
    <property type="match status" value="1"/>
</dbReference>
<dbReference type="PIRSF" id="PIRSF001456">
    <property type="entry name" value="Chorismate_synth"/>
    <property type="match status" value="1"/>
</dbReference>
<dbReference type="Pfam" id="PF01264">
    <property type="entry name" value="Chorismate_synt"/>
    <property type="match status" value="1"/>
</dbReference>
<comment type="catalytic activity">
    <reaction evidence="8">
        <text>5-O-(1-carboxyvinyl)-3-phosphoshikimate = chorismate + phosphate</text>
        <dbReference type="Rhea" id="RHEA:21020"/>
        <dbReference type="ChEBI" id="CHEBI:29748"/>
        <dbReference type="ChEBI" id="CHEBI:43474"/>
        <dbReference type="ChEBI" id="CHEBI:57701"/>
        <dbReference type="EC" id="4.2.3.5"/>
    </reaction>
</comment>
<comment type="caution">
    <text evidence="10">The sequence shown here is derived from an EMBL/GenBank/DDBJ whole genome shotgun (WGS) entry which is preliminary data.</text>
</comment>
<dbReference type="PANTHER" id="PTHR21085">
    <property type="entry name" value="CHORISMATE SYNTHASE"/>
    <property type="match status" value="1"/>
</dbReference>
<comment type="cofactor">
    <cofactor evidence="8">
        <name>FMNH2</name>
        <dbReference type="ChEBI" id="CHEBI:57618"/>
    </cofactor>
    <text evidence="8">Reduced FMN (FMNH(2)).</text>
</comment>
<evidence type="ECO:0000256" key="7">
    <source>
        <dbReference type="ARBA" id="ARBA00023239"/>
    </source>
</evidence>
<evidence type="ECO:0000256" key="6">
    <source>
        <dbReference type="ARBA" id="ARBA00023141"/>
    </source>
</evidence>
<dbReference type="InterPro" id="IPR000453">
    <property type="entry name" value="Chorismate_synth"/>
</dbReference>
<gene>
    <name evidence="10" type="ORF">Dda_8103</name>
</gene>
<accession>A0AAD6NF80</accession>
<dbReference type="NCBIfam" id="NF003793">
    <property type="entry name" value="PRK05382.1"/>
    <property type="match status" value="1"/>
</dbReference>
<feature type="region of interest" description="Disordered" evidence="9">
    <location>
        <begin position="37"/>
        <end position="59"/>
    </location>
</feature>
<keyword evidence="6 8" id="KW-0057">Aromatic amino acid biosynthesis</keyword>
<dbReference type="EC" id="4.2.3.5" evidence="4 8"/>
<evidence type="ECO:0000256" key="1">
    <source>
        <dbReference type="ARBA" id="ARBA00005044"/>
    </source>
</evidence>
<evidence type="ECO:0000313" key="11">
    <source>
        <dbReference type="Proteomes" id="UP001221413"/>
    </source>
</evidence>
<dbReference type="NCBIfam" id="TIGR00033">
    <property type="entry name" value="aroC"/>
    <property type="match status" value="1"/>
</dbReference>
<dbReference type="SUPFAM" id="SSF103263">
    <property type="entry name" value="Chorismate synthase, AroC"/>
    <property type="match status" value="1"/>
</dbReference>